<dbReference type="InterPro" id="IPR001126">
    <property type="entry name" value="UmuC"/>
</dbReference>
<dbReference type="GO" id="GO:0006281">
    <property type="term" value="P:DNA repair"/>
    <property type="evidence" value="ECO:0007669"/>
    <property type="project" value="InterPro"/>
</dbReference>
<dbReference type="CDD" id="cd03468">
    <property type="entry name" value="PolY_like"/>
    <property type="match status" value="1"/>
</dbReference>
<evidence type="ECO:0000256" key="1">
    <source>
        <dbReference type="ARBA" id="ARBA00022763"/>
    </source>
</evidence>
<dbReference type="InterPro" id="IPR050356">
    <property type="entry name" value="SulA_CellDiv_inhibitor"/>
</dbReference>
<accession>A0A512HK41</accession>
<dbReference type="InterPro" id="IPR043502">
    <property type="entry name" value="DNA/RNA_pol_sf"/>
</dbReference>
<reference evidence="3 4" key="1">
    <citation type="submission" date="2019-07" db="EMBL/GenBank/DDBJ databases">
        <title>Whole genome shotgun sequence of Rhizobium naphthalenivorans NBRC 107585.</title>
        <authorList>
            <person name="Hosoyama A."/>
            <person name="Uohara A."/>
            <person name="Ohji S."/>
            <person name="Ichikawa N."/>
        </authorList>
    </citation>
    <scope>NUCLEOTIDE SEQUENCE [LARGE SCALE GENOMIC DNA]</scope>
    <source>
        <strain evidence="3 4">NBRC 107585</strain>
    </source>
</reference>
<dbReference type="Pfam" id="PF00817">
    <property type="entry name" value="IMS"/>
    <property type="match status" value="1"/>
</dbReference>
<keyword evidence="1" id="KW-0227">DNA damage</keyword>
<dbReference type="SUPFAM" id="SSF56672">
    <property type="entry name" value="DNA/RNA polymerases"/>
    <property type="match status" value="1"/>
</dbReference>
<comment type="caution">
    <text evidence="3">The sequence shown here is derived from an EMBL/GenBank/DDBJ whole genome shotgun (WGS) entry which is preliminary data.</text>
</comment>
<evidence type="ECO:0000259" key="2">
    <source>
        <dbReference type="Pfam" id="PF00817"/>
    </source>
</evidence>
<dbReference type="EMBL" id="BJZP01000013">
    <property type="protein sequence ID" value="GEO85817.1"/>
    <property type="molecule type" value="Genomic_DNA"/>
</dbReference>
<proteinExistence type="predicted"/>
<evidence type="ECO:0000313" key="3">
    <source>
        <dbReference type="EMBL" id="GEO85817.1"/>
    </source>
</evidence>
<keyword evidence="4" id="KW-1185">Reference proteome</keyword>
<name>A0A512HK41_9HYPH</name>
<organism evidence="3 4">
    <name type="scientific">Ciceribacter naphthalenivorans</name>
    <dbReference type="NCBI Taxonomy" id="1118451"/>
    <lineage>
        <taxon>Bacteria</taxon>
        <taxon>Pseudomonadati</taxon>
        <taxon>Pseudomonadota</taxon>
        <taxon>Alphaproteobacteria</taxon>
        <taxon>Hyphomicrobiales</taxon>
        <taxon>Rhizobiaceae</taxon>
        <taxon>Ciceribacter</taxon>
    </lineage>
</organism>
<dbReference type="PANTHER" id="PTHR35369:SF2">
    <property type="entry name" value="BLR3025 PROTEIN"/>
    <property type="match status" value="1"/>
</dbReference>
<protein>
    <recommendedName>
        <fullName evidence="2">UmuC domain-containing protein</fullName>
    </recommendedName>
</protein>
<dbReference type="PANTHER" id="PTHR35369">
    <property type="entry name" value="BLR3025 PROTEIN-RELATED"/>
    <property type="match status" value="1"/>
</dbReference>
<feature type="domain" description="UmuC" evidence="2">
    <location>
        <begin position="4"/>
        <end position="112"/>
    </location>
</feature>
<dbReference type="AlphaFoldDB" id="A0A512HK41"/>
<evidence type="ECO:0000313" key="4">
    <source>
        <dbReference type="Proteomes" id="UP000321717"/>
    </source>
</evidence>
<sequence length="469" mass="50919">MRLTALDEKAETIGLQVGQALAEARAICPTLDVAENDPPADRRFLEAIADWCDRYTPLVALDGADGLLLDITGCAHLFGGEAALIGDLLDRLAQLGLDARGAISSAPGLSWAVARFFRDRVVADSETIGVLSPLPLSALRIEANVAAALARVGLKQVGDLLAAPRGPLTRRFGPGLLVRLDQALGREGEAIVPRRPIALLSVERRLADPIRDEEVILDLTGRLAAGLKSGLEARGEGGRLFELLLFRVDGRVFRIGIGAASPLRDAARIKALFTERLSVLHDDLDAGFGFEIVRLNVLRTEILAGTQGAFGVRTKEADAALDFVDRVTARFGEGCLTLPVSHQSHWPERASSLAPFADAAAAPADVAGPPVRSERPIRLLAHPEPVDVTAEVPDGPPASFRWRRAQHRVVRAEGPERLAPEWWIDGEEALPRDYFRIEVSAGHRFWLFRQGLYERGSDRPSWFMQGIFA</sequence>
<dbReference type="Proteomes" id="UP000321717">
    <property type="component" value="Unassembled WGS sequence"/>
</dbReference>
<gene>
    <name evidence="3" type="ORF">RNA01_27490</name>
</gene>